<dbReference type="GO" id="GO:0008270">
    <property type="term" value="F:zinc ion binding"/>
    <property type="evidence" value="ECO:0007669"/>
    <property type="project" value="UniProtKB-KW"/>
</dbReference>
<dbReference type="PROSITE" id="PS51125">
    <property type="entry name" value="NHL"/>
    <property type="match status" value="2"/>
</dbReference>
<dbReference type="GO" id="GO:0000209">
    <property type="term" value="P:protein polyubiquitination"/>
    <property type="evidence" value="ECO:0007669"/>
    <property type="project" value="TreeGrafter"/>
</dbReference>
<proteinExistence type="predicted"/>
<evidence type="ECO:0000256" key="1">
    <source>
        <dbReference type="ARBA" id="ARBA00022737"/>
    </source>
</evidence>
<dbReference type="GeneID" id="68098784"/>
<name>A0AA88GLJ8_NAELO</name>
<dbReference type="Pfam" id="PF01436">
    <property type="entry name" value="NHL"/>
    <property type="match status" value="2"/>
</dbReference>
<dbReference type="CDD" id="cd05819">
    <property type="entry name" value="NHL"/>
    <property type="match status" value="1"/>
</dbReference>
<dbReference type="GO" id="GO:0061630">
    <property type="term" value="F:ubiquitin protein ligase activity"/>
    <property type="evidence" value="ECO:0007669"/>
    <property type="project" value="TreeGrafter"/>
</dbReference>
<dbReference type="Proteomes" id="UP000816034">
    <property type="component" value="Unassembled WGS sequence"/>
</dbReference>
<comment type="caution">
    <text evidence="3">The sequence shown here is derived from an EMBL/GenBank/DDBJ whole genome shotgun (WGS) entry which is preliminary data.</text>
</comment>
<dbReference type="InterPro" id="IPR050952">
    <property type="entry name" value="TRIM-NHL_E3_ligases"/>
</dbReference>
<dbReference type="PANTHER" id="PTHR24104:SF25">
    <property type="entry name" value="PROTEIN LIN-41"/>
    <property type="match status" value="1"/>
</dbReference>
<dbReference type="SUPFAM" id="SSF101898">
    <property type="entry name" value="NHL repeat"/>
    <property type="match status" value="1"/>
</dbReference>
<dbReference type="GO" id="GO:0043161">
    <property type="term" value="P:proteasome-mediated ubiquitin-dependent protein catabolic process"/>
    <property type="evidence" value="ECO:0007669"/>
    <property type="project" value="TreeGrafter"/>
</dbReference>
<feature type="repeat" description="NHL" evidence="2">
    <location>
        <begin position="218"/>
        <end position="261"/>
    </location>
</feature>
<keyword evidence="1" id="KW-0677">Repeat</keyword>
<accession>A0AA88GLJ8</accession>
<evidence type="ECO:0000313" key="4">
    <source>
        <dbReference type="Proteomes" id="UP000816034"/>
    </source>
</evidence>
<dbReference type="EMBL" id="PYSW02000027">
    <property type="protein sequence ID" value="KAG2381341.1"/>
    <property type="molecule type" value="Genomic_DNA"/>
</dbReference>
<sequence length="331" mass="37508">MKRTFVEHSEVDGGYNNAFHHPTTNIVNNNPMLILENSKRLKHNLNSDVLETDSLLFGAGSFHDTSSSCLFSVQASKDATKQLKQFELINTIGSQGNKPGEFNSPFDIAIDHFSQLLFISDHDNKRIQTFHLHSLTLKQVINICDKPNYIAIHTNNTLLVTSREYVYKYSYLDGKQIWKLSTPFQAPTGICVDYEGKIYVCDCFSHRIVVLSQNGQVEHTISSEGSNFGQLLYPRGIDLDHLNNLVVCDNGNNRIQVFTRNGNCLNSYQCHHHQSNNLISPESVLVDKSDGSFIITDWDFHQVHVLSSNGHLEIGSYGKDLNSFSIQQEWR</sequence>
<dbReference type="AlphaFoldDB" id="A0AA88GLJ8"/>
<dbReference type="InterPro" id="IPR011042">
    <property type="entry name" value="6-blade_b-propeller_TolB-like"/>
</dbReference>
<evidence type="ECO:0000256" key="2">
    <source>
        <dbReference type="PROSITE-ProRule" id="PRU00504"/>
    </source>
</evidence>
<dbReference type="Pfam" id="PF17170">
    <property type="entry name" value="DUF5128"/>
    <property type="match status" value="1"/>
</dbReference>
<dbReference type="PANTHER" id="PTHR24104">
    <property type="entry name" value="E3 UBIQUITIN-PROTEIN LIGASE NHLRC1-RELATED"/>
    <property type="match status" value="1"/>
</dbReference>
<dbReference type="RefSeq" id="XP_044547021.1">
    <property type="nucleotide sequence ID" value="XM_044696179.1"/>
</dbReference>
<dbReference type="InterPro" id="IPR001258">
    <property type="entry name" value="NHL_repeat"/>
</dbReference>
<organism evidence="3 4">
    <name type="scientific">Naegleria lovaniensis</name>
    <name type="common">Amoeba</name>
    <dbReference type="NCBI Taxonomy" id="51637"/>
    <lineage>
        <taxon>Eukaryota</taxon>
        <taxon>Discoba</taxon>
        <taxon>Heterolobosea</taxon>
        <taxon>Tetramitia</taxon>
        <taxon>Eutetramitia</taxon>
        <taxon>Vahlkampfiidae</taxon>
        <taxon>Naegleria</taxon>
    </lineage>
</organism>
<evidence type="ECO:0000313" key="3">
    <source>
        <dbReference type="EMBL" id="KAG2381341.1"/>
    </source>
</evidence>
<protein>
    <submittedName>
        <fullName evidence="3">Uncharacterized protein</fullName>
    </submittedName>
</protein>
<reference evidence="3 4" key="1">
    <citation type="journal article" date="2018" name="BMC Genomics">
        <title>The genome of Naegleria lovaniensis, the basis for a comparative approach to unravel pathogenicity factors of the human pathogenic amoeba N. fowleri.</title>
        <authorList>
            <person name="Liechti N."/>
            <person name="Schurch N."/>
            <person name="Bruggmann R."/>
            <person name="Wittwer M."/>
        </authorList>
    </citation>
    <scope>NUCLEOTIDE SEQUENCE [LARGE SCALE GENOMIC DNA]</scope>
    <source>
        <strain evidence="3 4">ATCC 30569</strain>
    </source>
</reference>
<keyword evidence="4" id="KW-1185">Reference proteome</keyword>
<feature type="repeat" description="NHL" evidence="2">
    <location>
        <begin position="183"/>
        <end position="214"/>
    </location>
</feature>
<dbReference type="Gene3D" id="2.120.10.30">
    <property type="entry name" value="TolB, C-terminal domain"/>
    <property type="match status" value="2"/>
</dbReference>
<gene>
    <name evidence="3" type="ORF">C9374_006330</name>
</gene>